<dbReference type="SUPFAM" id="SSF53474">
    <property type="entry name" value="alpha/beta-Hydrolases"/>
    <property type="match status" value="1"/>
</dbReference>
<evidence type="ECO:0000313" key="1">
    <source>
        <dbReference type="EMBL" id="RMB80377.1"/>
    </source>
</evidence>
<evidence type="ECO:0000313" key="2">
    <source>
        <dbReference type="Proteomes" id="UP000270471"/>
    </source>
</evidence>
<organism evidence="1 2">
    <name type="scientific">Streptomyces shenzhenensis</name>
    <dbReference type="NCBI Taxonomy" id="943815"/>
    <lineage>
        <taxon>Bacteria</taxon>
        <taxon>Bacillati</taxon>
        <taxon>Actinomycetota</taxon>
        <taxon>Actinomycetes</taxon>
        <taxon>Kitasatosporales</taxon>
        <taxon>Streptomycetaceae</taxon>
        <taxon>Streptomyces</taxon>
    </lineage>
</organism>
<dbReference type="Proteomes" id="UP000270471">
    <property type="component" value="Unassembled WGS sequence"/>
</dbReference>
<dbReference type="OrthoDB" id="9800988at2"/>
<comment type="caution">
    <text evidence="1">The sequence shown here is derived from an EMBL/GenBank/DDBJ whole genome shotgun (WGS) entry which is preliminary data.</text>
</comment>
<name>A0A3M0HTT2_9ACTN</name>
<reference evidence="1 2" key="1">
    <citation type="submission" date="2017-11" db="EMBL/GenBank/DDBJ databases">
        <title>Draft genome of actinobacteria isolated from guarana (Paullinia cupana (Mart.) Ducke.</title>
        <authorList>
            <person name="Siqueira K.A."/>
            <person name="Liotti R.G."/>
            <person name="Mendes T.A.O."/>
            <person name="Soares M.A."/>
        </authorList>
    </citation>
    <scope>NUCLEOTIDE SEQUENCE [LARGE SCALE GENOMIC DNA]</scope>
    <source>
        <strain evidence="1 2">193</strain>
    </source>
</reference>
<dbReference type="RefSeq" id="WP_121894796.1">
    <property type="nucleotide sequence ID" value="NZ_PENI01000043.1"/>
</dbReference>
<proteinExistence type="predicted"/>
<gene>
    <name evidence="1" type="ORF">CTZ28_40415</name>
</gene>
<dbReference type="EMBL" id="PENI01000043">
    <property type="protein sequence ID" value="RMB80377.1"/>
    <property type="molecule type" value="Genomic_DNA"/>
</dbReference>
<dbReference type="AlphaFoldDB" id="A0A3M0HTT2"/>
<protein>
    <recommendedName>
        <fullName evidence="3">Alpha/beta hydrolase</fullName>
    </recommendedName>
</protein>
<keyword evidence="2" id="KW-1185">Reference proteome</keyword>
<dbReference type="InterPro" id="IPR029058">
    <property type="entry name" value="AB_hydrolase_fold"/>
</dbReference>
<accession>A0A3M0HTT2</accession>
<dbReference type="Gene3D" id="3.40.50.1820">
    <property type="entry name" value="alpha/beta hydrolase"/>
    <property type="match status" value="1"/>
</dbReference>
<sequence>MASLLPEVDAAALTGAYGADNAAHMNHGLAAGEDGWLEDLHALTTPWGFDPGDIAVPVDLWHGALDRMVPVAHGQWLARHVPTVRAHVEGGHGHISIGAGSLGDKLDRLRSRTS</sequence>
<evidence type="ECO:0008006" key="3">
    <source>
        <dbReference type="Google" id="ProtNLM"/>
    </source>
</evidence>